<dbReference type="InterPro" id="IPR015943">
    <property type="entry name" value="WD40/YVTN_repeat-like_dom_sf"/>
</dbReference>
<dbReference type="PROSITE" id="PS50294">
    <property type="entry name" value="WD_REPEATS_REGION"/>
    <property type="match status" value="1"/>
</dbReference>
<evidence type="ECO:0000256" key="1">
    <source>
        <dbReference type="ARBA" id="ARBA00022574"/>
    </source>
</evidence>
<keyword evidence="1" id="KW-0853">WD repeat</keyword>
<dbReference type="EMBL" id="AP024483">
    <property type="protein sequence ID" value="BCS83545.1"/>
    <property type="molecule type" value="Genomic_DNA"/>
</dbReference>
<sequence>MDTINLILTNTNSELQLTVPVQKLSTLCEYFKHLLVTYNTNQKRDVVINVINSNIARDVLLKLLGEKIIKPLNLNYLLDYYVCQNFFGINFDLDLLYNSSIDEIEFDLLLDIVNIIGCNYQIIRLLLDNLPKDYDLETLPKDLLIALYDVCTLYNIAFHTENLNDSFIYVKIIDSISGKIIRKHKCENLSFFNSLKTKKNTYIMCSDEVKYLHVKAISSDNKLLVTVDNDFNLKVWENSTMKLLVSLSGHNDYINHLCFSHDNKQLLSVSNDNTIKVWDIITGMMIVSLNYDNDDINDLNYNIWQAYFSPDDKQIISFGGVSGIKIWDIESGKNINTFEYGYNIQELCIIPDYPRTLIDKIKQSIT</sequence>
<dbReference type="PANTHER" id="PTHR22847">
    <property type="entry name" value="WD40 REPEAT PROTEIN"/>
    <property type="match status" value="1"/>
</dbReference>
<dbReference type="Gene3D" id="2.130.10.10">
    <property type="entry name" value="YVTN repeat-like/Quinoprotein amine dehydrogenase"/>
    <property type="match status" value="1"/>
</dbReference>
<evidence type="ECO:0000256" key="2">
    <source>
        <dbReference type="ARBA" id="ARBA00022737"/>
    </source>
</evidence>
<name>A0ABM7NTP6_9VIRU</name>
<dbReference type="PROSITE" id="PS00678">
    <property type="entry name" value="WD_REPEATS_1"/>
    <property type="match status" value="1"/>
</dbReference>
<reference evidence="3 4" key="1">
    <citation type="submission" date="2021-02" db="EMBL/GenBank/DDBJ databases">
        <title>Cotonvirus japonicus, which uses Golgi apparatus of host cells for its virion factory, phylogenetically links tailed tupanvirus and icosahedral mimivirus.</title>
        <authorList>
            <person name="Takahashi H."/>
            <person name="Fukaya S."/>
            <person name="Song C."/>
            <person name="Murata K."/>
            <person name="Takemura M."/>
        </authorList>
    </citation>
    <scope>NUCLEOTIDE SEQUENCE [LARGE SCALE GENOMIC DNA]</scope>
</reference>
<dbReference type="InterPro" id="IPR036322">
    <property type="entry name" value="WD40_repeat_dom_sf"/>
</dbReference>
<dbReference type="InterPro" id="IPR019775">
    <property type="entry name" value="WD40_repeat_CS"/>
</dbReference>
<dbReference type="PROSITE" id="PS50082">
    <property type="entry name" value="WD_REPEATS_2"/>
    <property type="match status" value="2"/>
</dbReference>
<dbReference type="Pfam" id="PF00400">
    <property type="entry name" value="WD40"/>
    <property type="match status" value="1"/>
</dbReference>
<keyword evidence="4" id="KW-1185">Reference proteome</keyword>
<dbReference type="RefSeq" id="YP_010842153.1">
    <property type="nucleotide sequence ID" value="NC_079139.1"/>
</dbReference>
<accession>A0ABM7NTP6</accession>
<proteinExistence type="predicted"/>
<dbReference type="GeneID" id="80558750"/>
<dbReference type="PANTHER" id="PTHR22847:SF637">
    <property type="entry name" value="WD REPEAT DOMAIN 5B"/>
    <property type="match status" value="1"/>
</dbReference>
<dbReference type="SMART" id="SM00320">
    <property type="entry name" value="WD40"/>
    <property type="match status" value="3"/>
</dbReference>
<evidence type="ECO:0000313" key="3">
    <source>
        <dbReference type="EMBL" id="BCS83545.1"/>
    </source>
</evidence>
<dbReference type="InterPro" id="IPR001680">
    <property type="entry name" value="WD40_rpt"/>
</dbReference>
<organism evidence="3 4">
    <name type="scientific">Cotonvirus japonicus</name>
    <dbReference type="NCBI Taxonomy" id="2811091"/>
    <lineage>
        <taxon>Viruses</taxon>
        <taxon>Varidnaviria</taxon>
        <taxon>Bamfordvirae</taxon>
        <taxon>Nucleocytoviricota</taxon>
        <taxon>Megaviricetes</taxon>
        <taxon>Imitervirales</taxon>
        <taxon>Mimiviridae</taxon>
        <taxon>Megamimivirinae</taxon>
        <taxon>Cotonvirus</taxon>
        <taxon>Cotonvirus japonicum</taxon>
    </lineage>
</organism>
<dbReference type="SUPFAM" id="SSF50978">
    <property type="entry name" value="WD40 repeat-like"/>
    <property type="match status" value="1"/>
</dbReference>
<evidence type="ECO:0000313" key="4">
    <source>
        <dbReference type="Proteomes" id="UP001321479"/>
    </source>
</evidence>
<protein>
    <submittedName>
        <fullName evidence="3">WD40 domain-containing protein</fullName>
    </submittedName>
</protein>
<dbReference type="Proteomes" id="UP001321479">
    <property type="component" value="Segment"/>
</dbReference>
<keyword evidence="2" id="KW-0677">Repeat</keyword>